<dbReference type="Proteomes" id="UP000729402">
    <property type="component" value="Unassembled WGS sequence"/>
</dbReference>
<protein>
    <submittedName>
        <fullName evidence="2">Uncharacterized protein</fullName>
    </submittedName>
</protein>
<feature type="compositionally biased region" description="Basic and acidic residues" evidence="1">
    <location>
        <begin position="58"/>
        <end position="74"/>
    </location>
</feature>
<feature type="region of interest" description="Disordered" evidence="1">
    <location>
        <begin position="50"/>
        <end position="74"/>
    </location>
</feature>
<comment type="caution">
    <text evidence="2">The sequence shown here is derived from an EMBL/GenBank/DDBJ whole genome shotgun (WGS) entry which is preliminary data.</text>
</comment>
<gene>
    <name evidence="2" type="ORF">GUJ93_ZPchr0010g9314</name>
</gene>
<proteinExistence type="predicted"/>
<reference evidence="2" key="2">
    <citation type="submission" date="2021-02" db="EMBL/GenBank/DDBJ databases">
        <authorList>
            <person name="Kimball J.A."/>
            <person name="Haas M.W."/>
            <person name="Macchietto M."/>
            <person name="Kono T."/>
            <person name="Duquette J."/>
            <person name="Shao M."/>
        </authorList>
    </citation>
    <scope>NUCLEOTIDE SEQUENCE</scope>
    <source>
        <tissue evidence="2">Fresh leaf tissue</tissue>
    </source>
</reference>
<name>A0A8J6BIN6_ZIZPA</name>
<evidence type="ECO:0000256" key="1">
    <source>
        <dbReference type="SAM" id="MobiDB-lite"/>
    </source>
</evidence>
<dbReference type="AlphaFoldDB" id="A0A8J6BIN6"/>
<keyword evidence="3" id="KW-1185">Reference proteome</keyword>
<sequence length="74" mass="7645">MATWAWGWQRWAEGGGADSRTMAEGGGTCSGMAARAPGWRCGLGDEGDGLWDGGAGSKMERDEGLRDGGDGHKS</sequence>
<evidence type="ECO:0000313" key="3">
    <source>
        <dbReference type="Proteomes" id="UP000729402"/>
    </source>
</evidence>
<accession>A0A8J6BIN6</accession>
<evidence type="ECO:0000313" key="2">
    <source>
        <dbReference type="EMBL" id="KAG8088752.1"/>
    </source>
</evidence>
<dbReference type="EMBL" id="JAAALK010000082">
    <property type="protein sequence ID" value="KAG8088752.1"/>
    <property type="molecule type" value="Genomic_DNA"/>
</dbReference>
<reference evidence="2" key="1">
    <citation type="journal article" date="2021" name="bioRxiv">
        <title>Whole Genome Assembly and Annotation of Northern Wild Rice, Zizania palustris L., Supports a Whole Genome Duplication in the Zizania Genus.</title>
        <authorList>
            <person name="Haas M."/>
            <person name="Kono T."/>
            <person name="Macchietto M."/>
            <person name="Millas R."/>
            <person name="McGilp L."/>
            <person name="Shao M."/>
            <person name="Duquette J."/>
            <person name="Hirsch C.N."/>
            <person name="Kimball J."/>
        </authorList>
    </citation>
    <scope>NUCLEOTIDE SEQUENCE</scope>
    <source>
        <tissue evidence="2">Fresh leaf tissue</tissue>
    </source>
</reference>
<organism evidence="2 3">
    <name type="scientific">Zizania palustris</name>
    <name type="common">Northern wild rice</name>
    <dbReference type="NCBI Taxonomy" id="103762"/>
    <lineage>
        <taxon>Eukaryota</taxon>
        <taxon>Viridiplantae</taxon>
        <taxon>Streptophyta</taxon>
        <taxon>Embryophyta</taxon>
        <taxon>Tracheophyta</taxon>
        <taxon>Spermatophyta</taxon>
        <taxon>Magnoliopsida</taxon>
        <taxon>Liliopsida</taxon>
        <taxon>Poales</taxon>
        <taxon>Poaceae</taxon>
        <taxon>BOP clade</taxon>
        <taxon>Oryzoideae</taxon>
        <taxon>Oryzeae</taxon>
        <taxon>Zizaniinae</taxon>
        <taxon>Zizania</taxon>
    </lineage>
</organism>